<reference evidence="6" key="1">
    <citation type="submission" date="2018-07" db="EMBL/GenBank/DDBJ databases">
        <authorList>
            <consortium name="Genoscope - CEA"/>
            <person name="William W."/>
        </authorList>
    </citation>
    <scope>NUCLEOTIDE SEQUENCE</scope>
    <source>
        <strain evidence="6">IK1</strain>
    </source>
</reference>
<proteinExistence type="predicted"/>
<dbReference type="EMBL" id="UPXP01000013">
    <property type="protein sequence ID" value="VBB39564.1"/>
    <property type="molecule type" value="Genomic_DNA"/>
</dbReference>
<evidence type="ECO:0000313" key="6">
    <source>
        <dbReference type="EMBL" id="VBB39564.1"/>
    </source>
</evidence>
<organism evidence="6">
    <name type="scientific">uncultured Spirochaetota bacterium</name>
    <dbReference type="NCBI Taxonomy" id="460511"/>
    <lineage>
        <taxon>Bacteria</taxon>
        <taxon>Pseudomonadati</taxon>
        <taxon>Spirochaetota</taxon>
        <taxon>environmental samples</taxon>
    </lineage>
</organism>
<feature type="domain" description="Soluble ligand binding" evidence="5">
    <location>
        <begin position="318"/>
        <end position="362"/>
    </location>
</feature>
<feature type="compositionally biased region" description="Low complexity" evidence="2">
    <location>
        <begin position="1487"/>
        <end position="1510"/>
    </location>
</feature>
<feature type="region of interest" description="Disordered" evidence="2">
    <location>
        <begin position="1462"/>
        <end position="1510"/>
    </location>
</feature>
<feature type="region of interest" description="Disordered" evidence="2">
    <location>
        <begin position="834"/>
        <end position="854"/>
    </location>
</feature>
<dbReference type="Pfam" id="PF02563">
    <property type="entry name" value="Poly_export"/>
    <property type="match status" value="1"/>
</dbReference>
<dbReference type="PANTHER" id="PTHR33619">
    <property type="entry name" value="POLYSACCHARIDE EXPORT PROTEIN GFCE-RELATED"/>
    <property type="match status" value="1"/>
</dbReference>
<feature type="signal peptide" evidence="3">
    <location>
        <begin position="1"/>
        <end position="31"/>
    </location>
</feature>
<dbReference type="PANTHER" id="PTHR33619:SF3">
    <property type="entry name" value="POLYSACCHARIDE EXPORT PROTEIN GFCE-RELATED"/>
    <property type="match status" value="1"/>
</dbReference>
<feature type="domain" description="Soluble ligand binding" evidence="5">
    <location>
        <begin position="2288"/>
        <end position="2336"/>
    </location>
</feature>
<sequence>MRKYSIKSKILAFSLALTLSAGLGIGLGAQAVDQALLAQALAAQGASGGTASTAAPAQPTVNALAAPGAVAGGGIATGGTGAAPGGADAGGAAGTAVAATEAGRSTLEAMFAGLAAGVGAPGQNLEQFGYSLFDKPTAPSLATIGDDYVLGPGDSLVLYLWGDPVDIKEISASYSLTVDRNGFIFLPPTGQIAVWGQSLNAVRSAIKGILDRRFKRLEMSLTLAGLRQFPVFVSGFAGSPGTVLATGADTLLTLLSRAGGIRKTGSLRTVELNRVGKGGAEKLEIDFYDSLINGTLLDLRVREGDSVFVPGIGPTAALSGELRRPGIYELKGETDIASAIELAGGVLPSARSGAVSLLKFSELGRGLINGDLASAAFTARRAADGDFIHVGRTSELLVGQVQLSGTAKYPGRYDAASFASLRALLGKAQSLPETNLFYGRVYRMDSSGRDRSFVFSPKDVLAGADIPLAEFDRVVLYRYDDVDLDPDFDRFADTVVVSGPVKYPGFYMYRGELTLAKLMADNALSLEANPYYAEITRKSASGAEEYHTFSPEEILSGAKDIPLMRFDRLRFVKRGADVATHNFDKFPGAVSLTGQVARPEVFALRDGMKLSSLLVKDQLLFDTNLNYGEITRLRVDGKNEYLTFRPSEVLEGAWDLEMGAGDKVRLVKVGYAPAEVDLDRFQDAVRITGPAQFTGLYAWREGMKLSALLAKAKPSLLINQVYAEILRPLGGDAFEYLTFSPKELSAGVFDLTLNARDTVRLYSTVPVGGAKQGADATVSETAAQPGVAVAKEAAAASGGMTGNGAAAGLATPTAATPEGATASAAIPAASATATTPASAPTAPAVPGAAPGAAAQNVGAVPGAAPALAANPIAGQVTGEFSVDMNRFLQVVRVSGTVRYVGPWARTPSLKLSSVITADQMLEETNLDYAELTRLKEDGSYEYLTFAPKDVLEKKFDLALRARDSIRLIRKTPFGGAPAETDVEKFAAAVRLVGQVARPEVFALRDGMKLSSLLTEDQLLLDSNLNYAELTRLRIDGKNEYLTFRPSEVLNGSWDLALGPRDMVRLHKVAYAPEKPDFDRFNDAVMMTGPARFPGLYAWKQGMMLSELLASAKPGLETNQFYAEIVRHVGGVEFEYLTFAPREIASNGADLELMARDVVRLYSAAAAVGGGVPIESVRNFTEMVRVSGAIRHIGPYARTGGLKLSSIITKEQLLPETNLDYAELTRLKEDGSEEYIAFSPKAVLTGSFDMDLRARDSVRFIAKTGFKGVKEAADLDKFTNVVQLVGQVARAEIFALGPGMKLSSLLTKDQLLLDSNLNYGEITRFKADGKNEYLTFRPSEVLDGSWDLELGARDLVRLLKVGYAPEKHDFDRFTNAVQLYGPVKFPGLYAWREGMKLSSLLASAGPALETNQFYAEIVRPLGGTAFEYVTFAPREIDSKSADLNLKARDVVRLYTTTPVTANKASAEEQNKSAEVLKTEGSPTLAAQAVPGATPPASAAAPTMAASPAPSPIVAATPPPTMATAPAPAATEAPGLAQAPASVPASNIGVLSVGDISADSGKLFFEVVTVSGTVRYIGPYARTEGLKLSSIVTKDQLLEETNLEYAELTRLKEDGTAEYIAVSPRAVLDGTFDLVLKARDSIRFVSKTGFKGTKALADLDRFVNVVQLAGQVARPEIFAHREGMKLSSVVKSDQILLDTNLNYAELTRIRLDGKNEYITFRPSQVLDGSWDMELGARDLVRLHKVAYAPAKPDFDRFTDAVLIRGPAQFPGLYAWEKGMKLSSLQKLASIVLDTNQVYADIHRPLPGGKSQLITFAPREVAEGLFDLELMPKDTLSFYSMATMEEAKAKARETPVVQAPVGESGFAGGGLVSGAAPGAMPSAGGAQALGATTGPAASGSSALAALVPGAAGAVSESASGTLEGKGFYVEIVNVSGPVAYEGLYARTPTLKLSSVVTADQMLSNTNLDYAELSRRKTDGAWEFMSFSPREVLAGVFDLSLRAQDSIRFVELGYMPEKPDFDRFGNAYALLGAVRNPGLYSMSASLPLSEVITVEQLLGATDIHYAEIERWVPGGRTEYITFSPIAVFLGEQDFKVFPRDIVRLHLAAESVTDHDFARYPNAVLISGVVRHQGRYAWYEGLNLSDLVSADDMLIDTNIEYAELRRRGFSDDSIRSFSPKALVEGSADIELQPRDMVVFYPKYYNKPVTIAGEVKQNKVIPYYEGLELSTVLRSVVLAKSIDGLKAVITKADGQRLNVYLEDYYRKQSASKILMGPGDAVSVEDLLPEENLPVVTVRGAVKNPQTLAYREGMKLLEALQTAGGYDARAYPYGLVLIRKTAAETQQKQVDRLIAQLEAASAAGAALPSSTDSSLSSAAAVVANLQIDLAVQRAKLGSLRQLYKEGFGRISLEIPDSLEALAGSSSNIMLERDDLIFVPTTPSYVMVSGQVADQNVVVFREGLTVRKALAESGWVSAEADMSKAYIVRASGRLDSTEGKLGFLWFKPTILNYKLRPGDTVVVPSKAVKVSVAWSYIKDGLSVVSTILTSALTAVTLLGL</sequence>
<evidence type="ECO:0000256" key="1">
    <source>
        <dbReference type="ARBA" id="ARBA00022729"/>
    </source>
</evidence>
<keyword evidence="1 3" id="KW-0732">Signal</keyword>
<feature type="chain" id="PRO_5025000590" evidence="3">
    <location>
        <begin position="32"/>
        <end position="2552"/>
    </location>
</feature>
<evidence type="ECO:0000259" key="4">
    <source>
        <dbReference type="Pfam" id="PF02563"/>
    </source>
</evidence>
<dbReference type="InterPro" id="IPR049712">
    <property type="entry name" value="Poly_export"/>
</dbReference>
<name>A0A652ZUU8_9SPIR</name>
<protein>
    <submittedName>
        <fullName evidence="6">Uncharacterized protein</fullName>
    </submittedName>
</protein>
<feature type="compositionally biased region" description="Basic and acidic residues" evidence="2">
    <location>
        <begin position="1464"/>
        <end position="1476"/>
    </location>
</feature>
<accession>A0A652ZUU8</accession>
<dbReference type="InterPro" id="IPR003715">
    <property type="entry name" value="Poly_export_N"/>
</dbReference>
<gene>
    <name evidence="6" type="ORF">TRIP_E200008</name>
</gene>
<dbReference type="GO" id="GO:0015159">
    <property type="term" value="F:polysaccharide transmembrane transporter activity"/>
    <property type="evidence" value="ECO:0007669"/>
    <property type="project" value="InterPro"/>
</dbReference>
<evidence type="ECO:0000256" key="2">
    <source>
        <dbReference type="SAM" id="MobiDB-lite"/>
    </source>
</evidence>
<feature type="domain" description="Polysaccharide export protein N-terminal" evidence="4">
    <location>
        <begin position="145"/>
        <end position="223"/>
    </location>
</feature>
<dbReference type="InterPro" id="IPR019554">
    <property type="entry name" value="Soluble_ligand-bd"/>
</dbReference>
<evidence type="ECO:0000256" key="3">
    <source>
        <dbReference type="SAM" id="SignalP"/>
    </source>
</evidence>
<feature type="domain" description="Soluble ligand binding" evidence="5">
    <location>
        <begin position="2437"/>
        <end position="2483"/>
    </location>
</feature>
<dbReference type="Pfam" id="PF10531">
    <property type="entry name" value="SLBB"/>
    <property type="match status" value="3"/>
</dbReference>
<evidence type="ECO:0000259" key="5">
    <source>
        <dbReference type="Pfam" id="PF10531"/>
    </source>
</evidence>
<dbReference type="Gene3D" id="3.10.560.10">
    <property type="entry name" value="Outer membrane lipoprotein wza domain like"/>
    <property type="match status" value="3"/>
</dbReference>